<dbReference type="GO" id="GO:0030100">
    <property type="term" value="P:regulation of endocytosis"/>
    <property type="evidence" value="ECO:0007669"/>
    <property type="project" value="TreeGrafter"/>
</dbReference>
<feature type="coiled-coil region" evidence="5">
    <location>
        <begin position="427"/>
        <end position="454"/>
    </location>
</feature>
<dbReference type="Pfam" id="PF14604">
    <property type="entry name" value="SH3_9"/>
    <property type="match status" value="1"/>
</dbReference>
<feature type="compositionally biased region" description="Acidic residues" evidence="6">
    <location>
        <begin position="581"/>
        <end position="590"/>
    </location>
</feature>
<proteinExistence type="predicted"/>
<keyword evidence="2 3" id="KW-0728">SH3 domain</keyword>
<feature type="region of interest" description="Disordered" evidence="6">
    <location>
        <begin position="655"/>
        <end position="696"/>
    </location>
</feature>
<dbReference type="SMART" id="SM00326">
    <property type="entry name" value="SH3"/>
    <property type="match status" value="1"/>
</dbReference>
<evidence type="ECO:0000259" key="7">
    <source>
        <dbReference type="PROSITE" id="PS50002"/>
    </source>
</evidence>
<dbReference type="PANTHER" id="PTHR23065">
    <property type="entry name" value="PROLINE-SERINE-THREONINE PHOSPHATASE INTERACTING PROTEIN 1"/>
    <property type="match status" value="1"/>
</dbReference>
<feature type="region of interest" description="Disordered" evidence="6">
    <location>
        <begin position="339"/>
        <end position="372"/>
    </location>
</feature>
<dbReference type="GO" id="GO:0005768">
    <property type="term" value="C:endosome"/>
    <property type="evidence" value="ECO:0007669"/>
    <property type="project" value="TreeGrafter"/>
</dbReference>
<evidence type="ECO:0000256" key="3">
    <source>
        <dbReference type="PROSITE-ProRule" id="PRU00192"/>
    </source>
</evidence>
<dbReference type="FunFam" id="1.20.1270.60:FF:000009">
    <property type="entry name" value="Protein kinase C and casein kinase substrate in neurons 2"/>
    <property type="match status" value="1"/>
</dbReference>
<keyword evidence="4 5" id="KW-0175">Coiled coil</keyword>
<keyword evidence="10" id="KW-1185">Reference proteome</keyword>
<feature type="compositionally biased region" description="Polar residues" evidence="6">
    <location>
        <begin position="362"/>
        <end position="372"/>
    </location>
</feature>
<dbReference type="GO" id="GO:0005886">
    <property type="term" value="C:plasma membrane"/>
    <property type="evidence" value="ECO:0007669"/>
    <property type="project" value="TreeGrafter"/>
</dbReference>
<protein>
    <submittedName>
        <fullName evidence="9">Uncharacterized protein</fullName>
    </submittedName>
</protein>
<feature type="compositionally biased region" description="Polar residues" evidence="6">
    <location>
        <begin position="676"/>
        <end position="687"/>
    </location>
</feature>
<feature type="coiled-coil region" evidence="5">
    <location>
        <begin position="176"/>
        <end position="210"/>
    </location>
</feature>
<dbReference type="InterPro" id="IPR031160">
    <property type="entry name" value="F_BAR_dom"/>
</dbReference>
<comment type="subcellular location">
    <subcellularLocation>
        <location evidence="1">Endomembrane system</location>
        <topology evidence="1">Peripheral membrane protein</topology>
    </subcellularLocation>
</comment>
<evidence type="ECO:0000256" key="1">
    <source>
        <dbReference type="ARBA" id="ARBA00004184"/>
    </source>
</evidence>
<dbReference type="EMBL" id="CAJNOC010003269">
    <property type="protein sequence ID" value="CAF0975307.1"/>
    <property type="molecule type" value="Genomic_DNA"/>
</dbReference>
<dbReference type="Pfam" id="PF00611">
    <property type="entry name" value="FCH"/>
    <property type="match status" value="1"/>
</dbReference>
<dbReference type="InterPro" id="IPR001452">
    <property type="entry name" value="SH3_domain"/>
</dbReference>
<evidence type="ECO:0000313" key="9">
    <source>
        <dbReference type="EMBL" id="CAF0975307.1"/>
    </source>
</evidence>
<comment type="caution">
    <text evidence="9">The sequence shown here is derived from an EMBL/GenBank/DDBJ whole genome shotgun (WGS) entry which is preliminary data.</text>
</comment>
<dbReference type="PROSITE" id="PS51741">
    <property type="entry name" value="F_BAR"/>
    <property type="match status" value="1"/>
</dbReference>
<dbReference type="InterPro" id="IPR036028">
    <property type="entry name" value="SH3-like_dom_sf"/>
</dbReference>
<dbReference type="Gene3D" id="1.20.1270.60">
    <property type="entry name" value="Arfaptin homology (AH) domain/BAR domain"/>
    <property type="match status" value="1"/>
</dbReference>
<feature type="domain" description="SH3" evidence="7">
    <location>
        <begin position="702"/>
        <end position="760"/>
    </location>
</feature>
<dbReference type="AlphaFoldDB" id="A0A814EXT5"/>
<dbReference type="SUPFAM" id="SSF103657">
    <property type="entry name" value="BAR/IMD domain-like"/>
    <property type="match status" value="1"/>
</dbReference>
<evidence type="ECO:0000256" key="5">
    <source>
        <dbReference type="SAM" id="Coils"/>
    </source>
</evidence>
<dbReference type="SMART" id="SM00055">
    <property type="entry name" value="FCH"/>
    <property type="match status" value="1"/>
</dbReference>
<sequence length="760" mass="88647">MSETDYVEPSSDSFWELGHYKRTVKRCEDGYKLCNDIVQMISERADLEKAYSKSLKAWSKKWSDYLQKGSEYGSMKNTWMASLNEADKLSEIHLTTHNALNDELNREIKEWQKQNYQRTIVNQLKITKEYEEDFKKAQKPWSKKYLLVEKTKKDYHAACKSYQSARIHFQNSQSDTQISQEQRKKLEDKVEKYKKEVEITKSKYQQALDDLNSYNSRYIEDMNNVYKKCDLFEKERLDFFIQNFFKLQSHLNVYEKMNVEEIYNEFMRVIKSTNPDKDLVNWSKEFGSGMPMNWPIFEEYSEQMKQIAKNGKKVDSGETNGGVTMTSIKPLEDVETKSLSASENNQSMSKFNSRVEDPWADSTKSYSSQPSNEFANSFDDYSTNSFTWYISLFNFILNIVFCILQFMLILYPEIVKSSADLDDEELKNKQIKSNEQFQNELENLKSHRNKEIEKVCKSRDTSCSSTKSASTFSLRDYKEDKSLKRCVAYETDDSFSSSSESDSESLEKSHNHNKINNNNKKVIFDNRISRSSTLDYRIPIKKTDIKILRNESFSSSKNSRPSSNSLQSKKSDYPVESNPFGDEEDQEEENNTFPNKQNNTETNKKTSNKNKITEYDNFETNNNNKTTELFLYDNLNPDLNLNKFQDYYDNSIINGPLSSNSRESDPFGEDSDSRKTSTQPTTAALNNHDSDDDQEDMHQANYLNVRVRALYDYASTEDDELNFEAGVEFIKLANEDERGWCLGKIGDRIGLYPATYATEI</sequence>
<dbReference type="SUPFAM" id="SSF50044">
    <property type="entry name" value="SH3-domain"/>
    <property type="match status" value="1"/>
</dbReference>
<dbReference type="PROSITE" id="PS50002">
    <property type="entry name" value="SH3"/>
    <property type="match status" value="1"/>
</dbReference>
<dbReference type="Gene3D" id="2.30.30.40">
    <property type="entry name" value="SH3 Domains"/>
    <property type="match status" value="1"/>
</dbReference>
<evidence type="ECO:0000256" key="4">
    <source>
        <dbReference type="PROSITE-ProRule" id="PRU01077"/>
    </source>
</evidence>
<evidence type="ECO:0000259" key="8">
    <source>
        <dbReference type="PROSITE" id="PS51741"/>
    </source>
</evidence>
<dbReference type="InterPro" id="IPR027267">
    <property type="entry name" value="AH/BAR_dom_sf"/>
</dbReference>
<dbReference type="Proteomes" id="UP000663879">
    <property type="component" value="Unassembled WGS sequence"/>
</dbReference>
<dbReference type="GO" id="GO:0007010">
    <property type="term" value="P:cytoskeleton organization"/>
    <property type="evidence" value="ECO:0007669"/>
    <property type="project" value="TreeGrafter"/>
</dbReference>
<name>A0A814EXT5_9BILA</name>
<feature type="region of interest" description="Disordered" evidence="6">
    <location>
        <begin position="493"/>
        <end position="516"/>
    </location>
</feature>
<dbReference type="GO" id="GO:0005543">
    <property type="term" value="F:phospholipid binding"/>
    <property type="evidence" value="ECO:0007669"/>
    <property type="project" value="TreeGrafter"/>
</dbReference>
<accession>A0A814EXT5</accession>
<feature type="region of interest" description="Disordered" evidence="6">
    <location>
        <begin position="552"/>
        <end position="620"/>
    </location>
</feature>
<evidence type="ECO:0000256" key="2">
    <source>
        <dbReference type="ARBA" id="ARBA00022443"/>
    </source>
</evidence>
<dbReference type="CDD" id="cd07655">
    <property type="entry name" value="F-BAR_PACSIN"/>
    <property type="match status" value="1"/>
</dbReference>
<feature type="compositionally biased region" description="Low complexity" evidence="6">
    <location>
        <begin position="552"/>
        <end position="568"/>
    </location>
</feature>
<evidence type="ECO:0000256" key="6">
    <source>
        <dbReference type="SAM" id="MobiDB-lite"/>
    </source>
</evidence>
<dbReference type="InterPro" id="IPR001060">
    <property type="entry name" value="FCH_dom"/>
</dbReference>
<organism evidence="9 10">
    <name type="scientific">Brachionus calyciflorus</name>
    <dbReference type="NCBI Taxonomy" id="104777"/>
    <lineage>
        <taxon>Eukaryota</taxon>
        <taxon>Metazoa</taxon>
        <taxon>Spiralia</taxon>
        <taxon>Gnathifera</taxon>
        <taxon>Rotifera</taxon>
        <taxon>Eurotatoria</taxon>
        <taxon>Monogononta</taxon>
        <taxon>Pseudotrocha</taxon>
        <taxon>Ploima</taxon>
        <taxon>Brachionidae</taxon>
        <taxon>Brachionus</taxon>
    </lineage>
</organism>
<dbReference type="GO" id="GO:0097320">
    <property type="term" value="P:plasma membrane tubulation"/>
    <property type="evidence" value="ECO:0007669"/>
    <property type="project" value="TreeGrafter"/>
</dbReference>
<gene>
    <name evidence="9" type="ORF">OXX778_LOCUS15138</name>
</gene>
<feature type="domain" description="F-BAR" evidence="8">
    <location>
        <begin position="8"/>
        <end position="278"/>
    </location>
</feature>
<dbReference type="PANTHER" id="PTHR23065:SF11">
    <property type="entry name" value="SYNDAPIN, ISOFORM C"/>
    <property type="match status" value="1"/>
</dbReference>
<reference evidence="9" key="1">
    <citation type="submission" date="2021-02" db="EMBL/GenBank/DDBJ databases">
        <authorList>
            <person name="Nowell W R."/>
        </authorList>
    </citation>
    <scope>NUCLEOTIDE SEQUENCE</scope>
    <source>
        <strain evidence="9">Ploen Becks lab</strain>
    </source>
</reference>
<evidence type="ECO:0000313" key="10">
    <source>
        <dbReference type="Proteomes" id="UP000663879"/>
    </source>
</evidence>
<dbReference type="OrthoDB" id="10255128at2759"/>
<feature type="compositionally biased region" description="Polar residues" evidence="6">
    <location>
        <begin position="339"/>
        <end position="352"/>
    </location>
</feature>